<evidence type="ECO:0000256" key="2">
    <source>
        <dbReference type="ARBA" id="ARBA00006586"/>
    </source>
</evidence>
<dbReference type="Gene3D" id="2.30.120.10">
    <property type="match status" value="1"/>
</dbReference>
<keyword evidence="7" id="KW-1185">Reference proteome</keyword>
<evidence type="ECO:0000256" key="3">
    <source>
        <dbReference type="ARBA" id="ARBA00022729"/>
    </source>
</evidence>
<evidence type="ECO:0000313" key="6">
    <source>
        <dbReference type="EMBL" id="PSF06813.1"/>
    </source>
</evidence>
<dbReference type="InterPro" id="IPR002692">
    <property type="entry name" value="S45"/>
</dbReference>
<organism evidence="6 7">
    <name type="scientific">Marinobacter halophilus</name>
    <dbReference type="NCBI Taxonomy" id="1323740"/>
    <lineage>
        <taxon>Bacteria</taxon>
        <taxon>Pseudomonadati</taxon>
        <taxon>Pseudomonadota</taxon>
        <taxon>Gammaproteobacteria</taxon>
        <taxon>Pseudomonadales</taxon>
        <taxon>Marinobacteraceae</taxon>
        <taxon>Marinobacter</taxon>
    </lineage>
</organism>
<keyword evidence="3" id="KW-0732">Signal</keyword>
<dbReference type="Proteomes" id="UP000238385">
    <property type="component" value="Unassembled WGS sequence"/>
</dbReference>
<dbReference type="InterPro" id="IPR029055">
    <property type="entry name" value="Ntn_hydrolases_N"/>
</dbReference>
<comment type="similarity">
    <text evidence="2">Belongs to the peptidase S45 family.</text>
</comment>
<dbReference type="PANTHER" id="PTHR34218">
    <property type="entry name" value="PEPTIDASE S45 PENICILLIN AMIDASE"/>
    <property type="match status" value="1"/>
</dbReference>
<dbReference type="EMBL" id="PXNN01000017">
    <property type="protein sequence ID" value="PSF06813.1"/>
    <property type="molecule type" value="Genomic_DNA"/>
</dbReference>
<evidence type="ECO:0000256" key="1">
    <source>
        <dbReference type="ARBA" id="ARBA00004418"/>
    </source>
</evidence>
<dbReference type="AlphaFoldDB" id="A0A2T1KAN0"/>
<dbReference type="SUPFAM" id="SSF56235">
    <property type="entry name" value="N-terminal nucleophile aminohydrolases (Ntn hydrolases)"/>
    <property type="match status" value="1"/>
</dbReference>
<dbReference type="Pfam" id="PF01804">
    <property type="entry name" value="Penicil_amidase"/>
    <property type="match status" value="1"/>
</dbReference>
<dbReference type="OrthoDB" id="9760084at2"/>
<dbReference type="GO" id="GO:0042597">
    <property type="term" value="C:periplasmic space"/>
    <property type="evidence" value="ECO:0007669"/>
    <property type="project" value="UniProtKB-SubCell"/>
</dbReference>
<dbReference type="GO" id="GO:0016811">
    <property type="term" value="F:hydrolase activity, acting on carbon-nitrogen (but not peptide) bonds, in linear amides"/>
    <property type="evidence" value="ECO:0007669"/>
    <property type="project" value="InterPro"/>
</dbReference>
<dbReference type="InterPro" id="IPR023343">
    <property type="entry name" value="Penicillin_amidase_dom1"/>
</dbReference>
<dbReference type="Gene3D" id="3.60.20.10">
    <property type="entry name" value="Glutamine Phosphoribosylpyrophosphate, subunit 1, domain 1"/>
    <property type="match status" value="1"/>
</dbReference>
<evidence type="ECO:0000256" key="4">
    <source>
        <dbReference type="ARBA" id="ARBA00022801"/>
    </source>
</evidence>
<dbReference type="PANTHER" id="PTHR34218:SF3">
    <property type="entry name" value="ACYL-HOMOSERINE LACTONE ACYLASE PVDQ"/>
    <property type="match status" value="1"/>
</dbReference>
<evidence type="ECO:0000256" key="5">
    <source>
        <dbReference type="ARBA" id="ARBA00023145"/>
    </source>
</evidence>
<dbReference type="PROSITE" id="PS51257">
    <property type="entry name" value="PROKAR_LIPOPROTEIN"/>
    <property type="match status" value="1"/>
</dbReference>
<comment type="caution">
    <text evidence="6">The sequence shown here is derived from an EMBL/GenBank/DDBJ whole genome shotgun (WGS) entry which is preliminary data.</text>
</comment>
<name>A0A2T1KAN0_9GAMM</name>
<keyword evidence="4" id="KW-0378">Hydrolase</keyword>
<dbReference type="GO" id="GO:0017000">
    <property type="term" value="P:antibiotic biosynthetic process"/>
    <property type="evidence" value="ECO:0007669"/>
    <property type="project" value="InterPro"/>
</dbReference>
<dbReference type="Gene3D" id="1.10.1400.10">
    <property type="match status" value="1"/>
</dbReference>
<dbReference type="InterPro" id="IPR043147">
    <property type="entry name" value="Penicillin_amidase_A-knob"/>
</dbReference>
<dbReference type="RefSeq" id="WP_106673438.1">
    <property type="nucleotide sequence ID" value="NZ_BMFE01000002.1"/>
</dbReference>
<accession>A0A2T1KAN0</accession>
<sequence length="885" mass="95721">MKTRKEPSGYKALSLIVALLGSNLLTGCSDSESLDTNLFPADGKLEATIRRTTGGVPHITADNLKSAAFGHGYAQTQDNVCMLAEAIVKARSEWAKYFGPGPDLEFGPDAKVGLNIINDFSFKAQQIYAGAETELATLSPESRALIEGFTDGYNRFVKETDPADLPAECAGQEWVKPITPVDLLAHYRVIGQYASGSLFATGALFLAVPPGQSPAPTVVSLGTNAEDVDRLLENVVATARAEARSITNLSDIGLASNAWSIGKTMTEQGRGALLANPHFPFTGHRRLYEVQMTVPGYLNVHGAGLMGTGIPLINFNENLTWSQTVTTSRQFTWYELALKEGDALTYVKDGIEKPITSETYQIEVRMAGMAEPLVLERTFYFSEYGPMIAANAFPGNLPAWGDQGVLNDSVPVAHTYRDANANSGGLLDTWLQMSRATNLEEFQEVFRSCGSTLWTNTTYADDQGNAFYIDSSSVPNLSGQAIVQVNARRAGNPLYAGLFDLGITLLDGGSSQEDWVETACGPLVSYDQMPKLVRSDWVQNSNSSHWATNPDEFLTGYSPLFGPEEVPVNARTRLGITMLQNPLDSGFTGAPVPAGQDGRFNAKELLGVIWNNRGWYAEQFLPELLERCEAIADTPVNSVDLAPWCTALSSWDGLYNMDSMGAHIFRVFMANYLHDLATDLTTPFNPADPVGTPADPSPVNAGTPDDTMLRALADGVSALQSQGISPTATLGDLQFYRPSGGVVPGTGGTPIFQTDPIPWHGGDELVDGAFNAIGVAPDLFAEDTRFPRLAPDTIPNTAGLSDGSDGVEGWLVARGTSWHFGLEFTDNGPEAYGLLSYSQSTDARSPFFSDQSEQYSRKAYRELVFTEEDIEANILLQGRTVIRQE</sequence>
<dbReference type="InterPro" id="IPR043146">
    <property type="entry name" value="Penicillin_amidase_N_B-knob"/>
</dbReference>
<gene>
    <name evidence="6" type="ORF">C7H08_17200</name>
</gene>
<evidence type="ECO:0000313" key="7">
    <source>
        <dbReference type="Proteomes" id="UP000238385"/>
    </source>
</evidence>
<dbReference type="Gene3D" id="1.10.439.10">
    <property type="entry name" value="Penicillin Amidohydrolase, domain 1"/>
    <property type="match status" value="1"/>
</dbReference>
<proteinExistence type="inferred from homology"/>
<protein>
    <submittedName>
        <fullName evidence="6">Peptidase S45</fullName>
    </submittedName>
</protein>
<comment type="subcellular location">
    <subcellularLocation>
        <location evidence="1">Periplasm</location>
    </subcellularLocation>
</comment>
<keyword evidence="5" id="KW-0865">Zymogen</keyword>
<reference evidence="6 7" key="1">
    <citation type="submission" date="2018-03" db="EMBL/GenBank/DDBJ databases">
        <title>Marinobacter brunus sp. nov., a marine bacterium of Gamma-proteobacteria isolated from the surface seawater of the South China Sea.</title>
        <authorList>
            <person name="Cheng H."/>
            <person name="Wu Y.-H."/>
            <person name="Xamxidin M."/>
            <person name="Xu X.-W."/>
        </authorList>
    </citation>
    <scope>NUCLEOTIDE SEQUENCE [LARGE SCALE GENOMIC DNA]</scope>
    <source>
        <strain evidence="6 7">JCM 30472</strain>
    </source>
</reference>